<evidence type="ECO:0000313" key="2">
    <source>
        <dbReference type="EMBL" id="MFG6490290.1"/>
    </source>
</evidence>
<feature type="domain" description="GST N-terminal" evidence="1">
    <location>
        <begin position="4"/>
        <end position="85"/>
    </location>
</feature>
<dbReference type="Proteomes" id="UP001606134">
    <property type="component" value="Unassembled WGS sequence"/>
</dbReference>
<dbReference type="PANTHER" id="PTHR44051">
    <property type="entry name" value="GLUTATHIONE S-TRANSFERASE-RELATED"/>
    <property type="match status" value="1"/>
</dbReference>
<dbReference type="SUPFAM" id="SSF52833">
    <property type="entry name" value="Thioredoxin-like"/>
    <property type="match status" value="1"/>
</dbReference>
<dbReference type="InterPro" id="IPR004046">
    <property type="entry name" value="GST_C"/>
</dbReference>
<dbReference type="SFLD" id="SFLDG01150">
    <property type="entry name" value="Main.1:_Beta-like"/>
    <property type="match status" value="1"/>
</dbReference>
<dbReference type="Pfam" id="PF14497">
    <property type="entry name" value="GST_C_3"/>
    <property type="match status" value="1"/>
</dbReference>
<organism evidence="2 3">
    <name type="scientific">Pelomonas candidula</name>
    <dbReference type="NCBI Taxonomy" id="3299025"/>
    <lineage>
        <taxon>Bacteria</taxon>
        <taxon>Pseudomonadati</taxon>
        <taxon>Pseudomonadota</taxon>
        <taxon>Betaproteobacteria</taxon>
        <taxon>Burkholderiales</taxon>
        <taxon>Sphaerotilaceae</taxon>
        <taxon>Roseateles</taxon>
    </lineage>
</organism>
<sequence length="213" mass="23344">MTTNRFVTLFHAPNSRSAGVRVLIEELQADHELQVLDLRAGQQREASYLAVNPMGKVPALLHNGVLVTEQAAVYLHLAELYPERGLVPPVGDPLRGALLRWLVFYGSCFEPAMTDRALKRADCEPSWSPYGDFDRVVGLVQRQLEAGGPWLLGERLTVADFLWGHALADMLAFDMMPATPAVQAYAARLRSRPAAQRALALDAELAARQAAGS</sequence>
<dbReference type="PROSITE" id="PS50404">
    <property type="entry name" value="GST_NTER"/>
    <property type="match status" value="1"/>
</dbReference>
<dbReference type="CDD" id="cd03046">
    <property type="entry name" value="GST_N_GTT1_like"/>
    <property type="match status" value="1"/>
</dbReference>
<dbReference type="InterPro" id="IPR040079">
    <property type="entry name" value="Glutathione_S-Trfase"/>
</dbReference>
<dbReference type="Gene3D" id="1.20.1050.10">
    <property type="match status" value="1"/>
</dbReference>
<dbReference type="SUPFAM" id="SSF47616">
    <property type="entry name" value="GST C-terminal domain-like"/>
    <property type="match status" value="1"/>
</dbReference>
<dbReference type="RefSeq" id="WP_394417221.1">
    <property type="nucleotide sequence ID" value="NZ_JBIGIC010000021.1"/>
</dbReference>
<comment type="caution">
    <text evidence="2">The sequence shown here is derived from an EMBL/GenBank/DDBJ whole genome shotgun (WGS) entry which is preliminary data.</text>
</comment>
<dbReference type="Gene3D" id="3.40.30.10">
    <property type="entry name" value="Glutaredoxin"/>
    <property type="match status" value="1"/>
</dbReference>
<protein>
    <submittedName>
        <fullName evidence="2">Glutathione S-transferase family protein</fullName>
    </submittedName>
</protein>
<keyword evidence="3" id="KW-1185">Reference proteome</keyword>
<gene>
    <name evidence="2" type="ORF">ACG04R_26710</name>
</gene>
<dbReference type="EMBL" id="JBIGIC010000021">
    <property type="protein sequence ID" value="MFG6490290.1"/>
    <property type="molecule type" value="Genomic_DNA"/>
</dbReference>
<dbReference type="InterPro" id="IPR036249">
    <property type="entry name" value="Thioredoxin-like_sf"/>
</dbReference>
<reference evidence="2 3" key="1">
    <citation type="submission" date="2024-08" db="EMBL/GenBank/DDBJ databases">
        <authorList>
            <person name="Lu H."/>
        </authorList>
    </citation>
    <scope>NUCLEOTIDE SEQUENCE [LARGE SCALE GENOMIC DNA]</scope>
    <source>
        <strain evidence="2 3">BYS78W</strain>
    </source>
</reference>
<dbReference type="InterPro" id="IPR036282">
    <property type="entry name" value="Glutathione-S-Trfase_C_sf"/>
</dbReference>
<dbReference type="PANTHER" id="PTHR44051:SF21">
    <property type="entry name" value="GLUTATHIONE S-TRANSFERASE FAMILY PROTEIN"/>
    <property type="match status" value="1"/>
</dbReference>
<dbReference type="InterPro" id="IPR004045">
    <property type="entry name" value="Glutathione_S-Trfase_N"/>
</dbReference>
<dbReference type="SFLD" id="SFLDS00019">
    <property type="entry name" value="Glutathione_Transferase_(cytos"/>
    <property type="match status" value="1"/>
</dbReference>
<dbReference type="CDD" id="cd03207">
    <property type="entry name" value="GST_C_8"/>
    <property type="match status" value="1"/>
</dbReference>
<accession>A0ABW7HK78</accession>
<proteinExistence type="predicted"/>
<dbReference type="SFLD" id="SFLDG00358">
    <property type="entry name" value="Main_(cytGST)"/>
    <property type="match status" value="1"/>
</dbReference>
<name>A0ABW7HK78_9BURK</name>
<evidence type="ECO:0000259" key="1">
    <source>
        <dbReference type="PROSITE" id="PS50404"/>
    </source>
</evidence>
<evidence type="ECO:0000313" key="3">
    <source>
        <dbReference type="Proteomes" id="UP001606134"/>
    </source>
</evidence>
<dbReference type="Pfam" id="PF02798">
    <property type="entry name" value="GST_N"/>
    <property type="match status" value="1"/>
</dbReference>